<dbReference type="InterPro" id="IPR046985">
    <property type="entry name" value="IP5"/>
</dbReference>
<dbReference type="GO" id="GO:0004519">
    <property type="term" value="F:endonuclease activity"/>
    <property type="evidence" value="ECO:0007669"/>
    <property type="project" value="UniProtKB-KW"/>
</dbReference>
<reference evidence="4" key="2">
    <citation type="submission" date="2023-06" db="EMBL/GenBank/DDBJ databases">
        <authorList>
            <consortium name="Lawrence Berkeley National Laboratory"/>
            <person name="Haridas S."/>
            <person name="Hensen N."/>
            <person name="Bonometti L."/>
            <person name="Westerberg I."/>
            <person name="Brannstrom I.O."/>
            <person name="Guillou S."/>
            <person name="Cros-Aarteil S."/>
            <person name="Calhoun S."/>
            <person name="Kuo A."/>
            <person name="Mondo S."/>
            <person name="Pangilinan J."/>
            <person name="Riley R."/>
            <person name="LaButti K."/>
            <person name="Andreopoulos B."/>
            <person name="Lipzen A."/>
            <person name="Chen C."/>
            <person name="Yanf M."/>
            <person name="Daum C."/>
            <person name="Ng V."/>
            <person name="Clum A."/>
            <person name="Steindorff A."/>
            <person name="Ohm R."/>
            <person name="Martin F."/>
            <person name="Silar P."/>
            <person name="Natvig D."/>
            <person name="Lalanne C."/>
            <person name="Gautier V."/>
            <person name="Ament-velasquez S.L."/>
            <person name="Kruys A."/>
            <person name="Hutchinson M.I."/>
            <person name="Powell A.J."/>
            <person name="Barry K."/>
            <person name="Miller A.N."/>
            <person name="Grigoriev I.V."/>
            <person name="Debuchy R."/>
            <person name="Gladieux P."/>
            <person name="Thoren M.H."/>
            <person name="Johannesson H."/>
        </authorList>
    </citation>
    <scope>NUCLEOTIDE SEQUENCE</scope>
    <source>
        <strain evidence="4">CBS 232.78</strain>
    </source>
</reference>
<keyword evidence="5" id="KW-1185">Reference proteome</keyword>
<dbReference type="InterPro" id="IPR000300">
    <property type="entry name" value="IPPc"/>
</dbReference>
<dbReference type="Proteomes" id="UP001285441">
    <property type="component" value="Unassembled WGS sequence"/>
</dbReference>
<dbReference type="AlphaFoldDB" id="A0AAE0N4H2"/>
<evidence type="ECO:0000259" key="3">
    <source>
        <dbReference type="SMART" id="SM00128"/>
    </source>
</evidence>
<sequence length="1040" mass="114820">MEPSEPPPPGSTTSEPVDLATTNPYSLHQAVYARRSEYVRPHRIRIKVGTWNVAASPGTDKDLASWFVEGKGLDAQLASLDLSHSAGVEFDQPVSAAAELAGDNAVHLVGGNKIGIYVLGLQEIIDLNAPSYVARVYASDNGPMQKWKIALEAAMPGGYQLVTAEQMSGLLLLVYASPEVAPIISNVSTTSVGTGVLGYLGNKGAVTTRIILGESTRLVFVNCHLASGSEASYIERRIWDMNTILSRTQFKPVTFSGVEEEEGEKISDADFAFWLGDLNFRLDGLPGDDIRRLLMLHSRGEYDLSKKGMRREDSLEGEGVVVSSDSAVSSDSDAAKTSSTAQSSDEDDDSVANLPDPDEFIPDPHEDPASLQATVDSLLPHDQLRRVMRERKAFHDGWREGPITFLPTYKYDVGTVGLFDSSEKRRAPSWCDRILFRTRKDKEDFEKKIKDEEEARKKDAEMKARGMDHAADEDEVLFDCGPDADEEHHLESPGLDYDEYDDGDDAGDEQVITKEGFIDRIHLDIYTSHQRITSSDHKPISSIFTLDYDAVVPELKAKIHAEVARELDRVENEGRPVITIVVDHQGLHDAGLSENGRQKSPEHMVDLGLLRFLKKEASALTLANTGRVPATFSFVEKPTTEESDGTTLPPWLKASFVHPEPNANDSGQVDLGKEVTLEPGETVQALLEALVDEIPYARLLNDGQTSLEEVLVLRITDGRDHFIPVHATWAPTCIGRSIDELIRVPEGGIRKLAKVLLEKKGRVGSIPYDLDVHSAAPRELFRFIEAIETLTERALADEQMIEECKIPTDPGWPFEESTWKSSDKDSRVALVVDIIDSLDHDKPIWDAFAPETSSIERLEAVSEAFLLFLQGLTDGIITTPLWNRIEQAALSSLAQGSTASAKVPPDSADEDDKTTILDILSTSPNHNICFVFLTATLAKLVTDLSPMSKTDLEVLRNDSPGRGIGMLGRRSLSFRRAGGTPTAEALAALDRRRARERRFAEVFGKVVCRAPIPDKEKDRRLFEDRERAIVELFLRRRGDG</sequence>
<keyword evidence="4" id="KW-0540">Nuclease</keyword>
<feature type="compositionally biased region" description="Low complexity" evidence="2">
    <location>
        <begin position="320"/>
        <end position="343"/>
    </location>
</feature>
<name>A0AAE0N4H2_9PEZI</name>
<dbReference type="PANTHER" id="PTHR11200:SF300">
    <property type="entry name" value="TYPE II INOSITOL 1,4,5-TRISPHOSPHATE 5-PHOSPHATASE"/>
    <property type="match status" value="1"/>
</dbReference>
<dbReference type="InterPro" id="IPR048869">
    <property type="entry name" value="OCRL-1_2_ASH"/>
</dbReference>
<dbReference type="Gene3D" id="2.60.40.10">
    <property type="entry name" value="Immunoglobulins"/>
    <property type="match status" value="1"/>
</dbReference>
<dbReference type="CDD" id="cd04380">
    <property type="entry name" value="RhoGAP_OCRL1"/>
    <property type="match status" value="1"/>
</dbReference>
<feature type="compositionally biased region" description="Acidic residues" evidence="2">
    <location>
        <begin position="344"/>
        <end position="361"/>
    </location>
</feature>
<feature type="compositionally biased region" description="Pro residues" evidence="2">
    <location>
        <begin position="1"/>
        <end position="10"/>
    </location>
</feature>
<accession>A0AAE0N4H2</accession>
<dbReference type="SUPFAM" id="SSF56219">
    <property type="entry name" value="DNase I-like"/>
    <property type="match status" value="1"/>
</dbReference>
<feature type="region of interest" description="Disordered" evidence="2">
    <location>
        <begin position="307"/>
        <end position="370"/>
    </location>
</feature>
<dbReference type="InterPro" id="IPR047078">
    <property type="entry name" value="RhoGAP_OCRL1"/>
</dbReference>
<reference evidence="4" key="1">
    <citation type="journal article" date="2023" name="Mol. Phylogenet. Evol.">
        <title>Genome-scale phylogeny and comparative genomics of the fungal order Sordariales.</title>
        <authorList>
            <person name="Hensen N."/>
            <person name="Bonometti L."/>
            <person name="Westerberg I."/>
            <person name="Brannstrom I.O."/>
            <person name="Guillou S."/>
            <person name="Cros-Aarteil S."/>
            <person name="Calhoun S."/>
            <person name="Haridas S."/>
            <person name="Kuo A."/>
            <person name="Mondo S."/>
            <person name="Pangilinan J."/>
            <person name="Riley R."/>
            <person name="LaButti K."/>
            <person name="Andreopoulos B."/>
            <person name="Lipzen A."/>
            <person name="Chen C."/>
            <person name="Yan M."/>
            <person name="Daum C."/>
            <person name="Ng V."/>
            <person name="Clum A."/>
            <person name="Steindorff A."/>
            <person name="Ohm R.A."/>
            <person name="Martin F."/>
            <person name="Silar P."/>
            <person name="Natvig D.O."/>
            <person name="Lalanne C."/>
            <person name="Gautier V."/>
            <person name="Ament-Velasquez S.L."/>
            <person name="Kruys A."/>
            <person name="Hutchinson M.I."/>
            <person name="Powell A.J."/>
            <person name="Barry K."/>
            <person name="Miller A.N."/>
            <person name="Grigoriev I.V."/>
            <person name="Debuchy R."/>
            <person name="Gladieux P."/>
            <person name="Hiltunen Thoren M."/>
            <person name="Johannesson H."/>
        </authorList>
    </citation>
    <scope>NUCLEOTIDE SEQUENCE</scope>
    <source>
        <strain evidence="4">CBS 232.78</strain>
    </source>
</reference>
<evidence type="ECO:0000256" key="1">
    <source>
        <dbReference type="SAM" id="Coils"/>
    </source>
</evidence>
<dbReference type="Pfam" id="PF21310">
    <property type="entry name" value="OCRL-like_ASH"/>
    <property type="match status" value="1"/>
</dbReference>
<evidence type="ECO:0000313" key="4">
    <source>
        <dbReference type="EMBL" id="KAK3370452.1"/>
    </source>
</evidence>
<dbReference type="InterPro" id="IPR036691">
    <property type="entry name" value="Endo/exonu/phosph_ase_sf"/>
</dbReference>
<evidence type="ECO:0000313" key="5">
    <source>
        <dbReference type="Proteomes" id="UP001285441"/>
    </source>
</evidence>
<gene>
    <name evidence="4" type="ORF">B0H63DRAFT_316159</name>
</gene>
<dbReference type="InterPro" id="IPR013783">
    <property type="entry name" value="Ig-like_fold"/>
</dbReference>
<dbReference type="Gene3D" id="3.60.10.10">
    <property type="entry name" value="Endonuclease/exonuclease/phosphatase"/>
    <property type="match status" value="1"/>
</dbReference>
<keyword evidence="1" id="KW-0175">Coiled coil</keyword>
<proteinExistence type="predicted"/>
<comment type="caution">
    <text evidence="4">The sequence shown here is derived from an EMBL/GenBank/DDBJ whole genome shotgun (WGS) entry which is preliminary data.</text>
</comment>
<organism evidence="4 5">
    <name type="scientific">Podospora didyma</name>
    <dbReference type="NCBI Taxonomy" id="330526"/>
    <lineage>
        <taxon>Eukaryota</taxon>
        <taxon>Fungi</taxon>
        <taxon>Dikarya</taxon>
        <taxon>Ascomycota</taxon>
        <taxon>Pezizomycotina</taxon>
        <taxon>Sordariomycetes</taxon>
        <taxon>Sordariomycetidae</taxon>
        <taxon>Sordariales</taxon>
        <taxon>Podosporaceae</taxon>
        <taxon>Podospora</taxon>
    </lineage>
</organism>
<keyword evidence="4" id="KW-0255">Endonuclease</keyword>
<dbReference type="EMBL" id="JAULSW010000009">
    <property type="protein sequence ID" value="KAK3370452.1"/>
    <property type="molecule type" value="Genomic_DNA"/>
</dbReference>
<protein>
    <submittedName>
        <fullName evidence="4">Endonuclease/exonuclease/phosphatase</fullName>
    </submittedName>
</protein>
<dbReference type="GO" id="GO:0004439">
    <property type="term" value="F:phosphatidylinositol-4,5-bisphosphate 5-phosphatase activity"/>
    <property type="evidence" value="ECO:0007669"/>
    <property type="project" value="TreeGrafter"/>
</dbReference>
<feature type="domain" description="Inositol polyphosphate-related phosphatase" evidence="3">
    <location>
        <begin position="42"/>
        <end position="453"/>
    </location>
</feature>
<dbReference type="PANTHER" id="PTHR11200">
    <property type="entry name" value="INOSITOL 5-PHOSPHATASE"/>
    <property type="match status" value="1"/>
</dbReference>
<keyword evidence="4" id="KW-0378">Hydrolase</keyword>
<feature type="region of interest" description="Disordered" evidence="2">
    <location>
        <begin position="1"/>
        <end position="20"/>
    </location>
</feature>
<dbReference type="GO" id="GO:0046856">
    <property type="term" value="P:phosphatidylinositol dephosphorylation"/>
    <property type="evidence" value="ECO:0007669"/>
    <property type="project" value="InterPro"/>
</dbReference>
<evidence type="ECO:0000256" key="2">
    <source>
        <dbReference type="SAM" id="MobiDB-lite"/>
    </source>
</evidence>
<dbReference type="SMART" id="SM00128">
    <property type="entry name" value="IPPc"/>
    <property type="match status" value="1"/>
</dbReference>
<feature type="coiled-coil region" evidence="1">
    <location>
        <begin position="435"/>
        <end position="462"/>
    </location>
</feature>
<dbReference type="Pfam" id="PF22669">
    <property type="entry name" value="Exo_endo_phos2"/>
    <property type="match status" value="2"/>
</dbReference>